<dbReference type="EMBL" id="JAUDZG010000001">
    <property type="protein sequence ID" value="KAK3310943.1"/>
    <property type="molecule type" value="Genomic_DNA"/>
</dbReference>
<dbReference type="Gene3D" id="1.25.40.20">
    <property type="entry name" value="Ankyrin repeat-containing domain"/>
    <property type="match status" value="1"/>
</dbReference>
<evidence type="ECO:0000313" key="5">
    <source>
        <dbReference type="Proteomes" id="UP001273166"/>
    </source>
</evidence>
<keyword evidence="5" id="KW-1185">Reference proteome</keyword>
<dbReference type="Pfam" id="PF00023">
    <property type="entry name" value="Ank"/>
    <property type="match status" value="1"/>
</dbReference>
<dbReference type="SUPFAM" id="SSF48403">
    <property type="entry name" value="Ankyrin repeat"/>
    <property type="match status" value="1"/>
</dbReference>
<accession>A0AAJ0H354</accession>
<dbReference type="AlphaFoldDB" id="A0AAJ0H354"/>
<dbReference type="SUPFAM" id="SSF52540">
    <property type="entry name" value="P-loop containing nucleoside triphosphate hydrolases"/>
    <property type="match status" value="1"/>
</dbReference>
<dbReference type="PANTHER" id="PTHR10039:SF5">
    <property type="entry name" value="NACHT DOMAIN-CONTAINING PROTEIN"/>
    <property type="match status" value="1"/>
</dbReference>
<dbReference type="Gene3D" id="3.40.50.300">
    <property type="entry name" value="P-loop containing nucleotide triphosphate hydrolases"/>
    <property type="match status" value="1"/>
</dbReference>
<reference evidence="4" key="2">
    <citation type="submission" date="2023-06" db="EMBL/GenBank/DDBJ databases">
        <authorList>
            <consortium name="Lawrence Berkeley National Laboratory"/>
            <person name="Mondo S.J."/>
            <person name="Hensen N."/>
            <person name="Bonometti L."/>
            <person name="Westerberg I."/>
            <person name="Brannstrom I.O."/>
            <person name="Guillou S."/>
            <person name="Cros-Aarteil S."/>
            <person name="Calhoun S."/>
            <person name="Haridas S."/>
            <person name="Kuo A."/>
            <person name="Pangilinan J."/>
            <person name="Riley R."/>
            <person name="Labutti K."/>
            <person name="Andreopoulos B."/>
            <person name="Lipzen A."/>
            <person name="Chen C."/>
            <person name="Yanf M."/>
            <person name="Daum C."/>
            <person name="Ng V."/>
            <person name="Clum A."/>
            <person name="Steindorff A."/>
            <person name="Ohm R."/>
            <person name="Martin F."/>
            <person name="Silar P."/>
            <person name="Natvig D."/>
            <person name="Lalanne C."/>
            <person name="Gautier V."/>
            <person name="Ament-Velasquez S.L."/>
            <person name="Kruys A."/>
            <person name="Hutchinson M.I."/>
            <person name="Powell A.J."/>
            <person name="Barry K."/>
            <person name="Miller A.N."/>
            <person name="Grigoriev I.V."/>
            <person name="Debuchy R."/>
            <person name="Gladieux P."/>
            <person name="Thoren M.H."/>
            <person name="Johannesson H."/>
        </authorList>
    </citation>
    <scope>NUCLEOTIDE SEQUENCE</scope>
    <source>
        <strain evidence="4">CBS 333.67</strain>
    </source>
</reference>
<organism evidence="4 5">
    <name type="scientific">Chaetomium strumarium</name>
    <dbReference type="NCBI Taxonomy" id="1170767"/>
    <lineage>
        <taxon>Eukaryota</taxon>
        <taxon>Fungi</taxon>
        <taxon>Dikarya</taxon>
        <taxon>Ascomycota</taxon>
        <taxon>Pezizomycotina</taxon>
        <taxon>Sordariomycetes</taxon>
        <taxon>Sordariomycetidae</taxon>
        <taxon>Sordariales</taxon>
        <taxon>Chaetomiaceae</taxon>
        <taxon>Chaetomium</taxon>
    </lineage>
</organism>
<dbReference type="RefSeq" id="XP_062726723.1">
    <property type="nucleotide sequence ID" value="XM_062868464.1"/>
</dbReference>
<feature type="repeat" description="ANK" evidence="2">
    <location>
        <begin position="874"/>
        <end position="906"/>
    </location>
</feature>
<evidence type="ECO:0000256" key="1">
    <source>
        <dbReference type="ARBA" id="ARBA00022737"/>
    </source>
</evidence>
<dbReference type="SMART" id="SM00248">
    <property type="entry name" value="ANK"/>
    <property type="match status" value="5"/>
</dbReference>
<feature type="repeat" description="ANK" evidence="2">
    <location>
        <begin position="907"/>
        <end position="950"/>
    </location>
</feature>
<feature type="repeat" description="ANK" evidence="2">
    <location>
        <begin position="812"/>
        <end position="840"/>
    </location>
</feature>
<feature type="domain" description="Nephrocystin 3-like N-terminal" evidence="3">
    <location>
        <begin position="195"/>
        <end position="372"/>
    </location>
</feature>
<keyword evidence="2" id="KW-0040">ANK repeat</keyword>
<keyword evidence="1" id="KW-0677">Repeat</keyword>
<dbReference type="PROSITE" id="PS50297">
    <property type="entry name" value="ANK_REP_REGION"/>
    <property type="match status" value="3"/>
</dbReference>
<proteinExistence type="predicted"/>
<dbReference type="InterPro" id="IPR027417">
    <property type="entry name" value="P-loop_NTPase"/>
</dbReference>
<dbReference type="GeneID" id="87887293"/>
<evidence type="ECO:0000313" key="4">
    <source>
        <dbReference type="EMBL" id="KAK3310943.1"/>
    </source>
</evidence>
<dbReference type="PROSITE" id="PS50088">
    <property type="entry name" value="ANK_REPEAT"/>
    <property type="match status" value="4"/>
</dbReference>
<dbReference type="Pfam" id="PF24883">
    <property type="entry name" value="NPHP3_N"/>
    <property type="match status" value="1"/>
</dbReference>
<sequence>MPIVICTAFLKKTVGIMFFGTPHRGADPRNILHHVLQTSAKALGAQVNEQIVRALMPDAELLPKLRDEFTILCNEKSWPIFSFQEEYGVWSLFGKKVVDDQSSCLDNPALEIRQHISRNHMDMCRFSGLQDPEYRKVEAALKRILGTIEARKRCEKRSPMESSISGDLRTSLVERLYFSKIDERLTHLTPAQGFTCRWFLDTPQYTSWRDITQQADHGGFLWIKGNPGTGKSTLMKFLFEHAREETGAEPSQITLSFFFLARGTAEEKSTAGLYRSVLHQLFEKAGDLRDSLECLTLDGARGIQLNGWHEEALKKTFCRAVQGLGSRSLTIFVDALDECEDSQARNMVFFFEELCDMAQQKQVRLRICFSSRHYPHIEIEKGIELTLEDEQGHKEDIEKYIKTKLRLSNKKTKLAQSLHAELLERSSLIFLWVVLVVDILNSESPRNPNIDKMRKRLRTIPPKLADLFEMILTRDEEGPKLMQICLQWILFATRPLKPQELYFAIQFGLNEDSCSGRWDQEATGMDDLKVFVRHSSKGLAEVTRNKASEVQFIHESVRDFLMGRYGDHWSGAGTNFVGHSHELLRDCCLAQLVAIVQQNVNMPRDMSPQSVQIRKDVKLEFPFFEYSVAGVLHHANSAQQHGVDQMAFITERFASHFRSWLKLNNFLEKHGVRRYEDTVSLVYILAEKNLAELIKIYPRDGSCFDVGTHNRPPRYGPPIFAALTNDRHDAARALLEAEVRVQPPNFQLHRLCQQYFENERQLRSFDRTFTFSKQKSVLSHLAEHGDEVLLSFLLNLVRVEINSTNDLRYPPPLVYAAKKRHAAVMELLLEAGADVDSVDGTRRTALLYAAANRDERIVKLLLDGGADPEAKDPSGRTPLSLTPELGNESIAKLLLDWGADVDSKNEYGRTPLSYAVVPRGVTFLSSREEGWKAVVKLLLKNGADARAEDRDGKTPLSRVAEREDKAMMELLAG</sequence>
<dbReference type="Proteomes" id="UP001273166">
    <property type="component" value="Unassembled WGS sequence"/>
</dbReference>
<dbReference type="PANTHER" id="PTHR10039">
    <property type="entry name" value="AMELOGENIN"/>
    <property type="match status" value="1"/>
</dbReference>
<name>A0AAJ0H354_9PEZI</name>
<protein>
    <recommendedName>
        <fullName evidence="3">Nephrocystin 3-like N-terminal domain-containing protein</fullName>
    </recommendedName>
</protein>
<dbReference type="Pfam" id="PF12796">
    <property type="entry name" value="Ank_2"/>
    <property type="match status" value="1"/>
</dbReference>
<evidence type="ECO:0000256" key="2">
    <source>
        <dbReference type="PROSITE-ProRule" id="PRU00023"/>
    </source>
</evidence>
<feature type="repeat" description="ANK" evidence="2">
    <location>
        <begin position="841"/>
        <end position="873"/>
    </location>
</feature>
<comment type="caution">
    <text evidence="4">The sequence shown here is derived from an EMBL/GenBank/DDBJ whole genome shotgun (WGS) entry which is preliminary data.</text>
</comment>
<evidence type="ECO:0000259" key="3">
    <source>
        <dbReference type="Pfam" id="PF24883"/>
    </source>
</evidence>
<dbReference type="InterPro" id="IPR056884">
    <property type="entry name" value="NPHP3-like_N"/>
</dbReference>
<gene>
    <name evidence="4" type="ORF">B0T15DRAFT_519936</name>
</gene>
<reference evidence="4" key="1">
    <citation type="journal article" date="2023" name="Mol. Phylogenet. Evol.">
        <title>Genome-scale phylogeny and comparative genomics of the fungal order Sordariales.</title>
        <authorList>
            <person name="Hensen N."/>
            <person name="Bonometti L."/>
            <person name="Westerberg I."/>
            <person name="Brannstrom I.O."/>
            <person name="Guillou S."/>
            <person name="Cros-Aarteil S."/>
            <person name="Calhoun S."/>
            <person name="Haridas S."/>
            <person name="Kuo A."/>
            <person name="Mondo S."/>
            <person name="Pangilinan J."/>
            <person name="Riley R."/>
            <person name="LaButti K."/>
            <person name="Andreopoulos B."/>
            <person name="Lipzen A."/>
            <person name="Chen C."/>
            <person name="Yan M."/>
            <person name="Daum C."/>
            <person name="Ng V."/>
            <person name="Clum A."/>
            <person name="Steindorff A."/>
            <person name="Ohm R.A."/>
            <person name="Martin F."/>
            <person name="Silar P."/>
            <person name="Natvig D.O."/>
            <person name="Lalanne C."/>
            <person name="Gautier V."/>
            <person name="Ament-Velasquez S.L."/>
            <person name="Kruys A."/>
            <person name="Hutchinson M.I."/>
            <person name="Powell A.J."/>
            <person name="Barry K."/>
            <person name="Miller A.N."/>
            <person name="Grigoriev I.V."/>
            <person name="Debuchy R."/>
            <person name="Gladieux P."/>
            <person name="Hiltunen Thoren M."/>
            <person name="Johannesson H."/>
        </authorList>
    </citation>
    <scope>NUCLEOTIDE SEQUENCE</scope>
    <source>
        <strain evidence="4">CBS 333.67</strain>
    </source>
</reference>
<dbReference type="InterPro" id="IPR036770">
    <property type="entry name" value="Ankyrin_rpt-contain_sf"/>
</dbReference>
<dbReference type="InterPro" id="IPR002110">
    <property type="entry name" value="Ankyrin_rpt"/>
</dbReference>